<evidence type="ECO:0000313" key="14">
    <source>
        <dbReference type="EMBL" id="CAB3734325.1"/>
    </source>
</evidence>
<evidence type="ECO:0000256" key="10">
    <source>
        <dbReference type="ARBA" id="ARBA00049360"/>
    </source>
</evidence>
<name>A0A6S7BZW0_9BURK</name>
<feature type="binding site" evidence="12">
    <location>
        <begin position="39"/>
        <end position="46"/>
    </location>
    <ligand>
        <name>ATP</name>
        <dbReference type="ChEBI" id="CHEBI:30616"/>
        <label>1</label>
    </ligand>
</feature>
<dbReference type="HAMAP" id="MF_00848">
    <property type="entry name" value="Uup"/>
    <property type="match status" value="1"/>
</dbReference>
<evidence type="ECO:0000256" key="6">
    <source>
        <dbReference type="ARBA" id="ARBA00022801"/>
    </source>
</evidence>
<dbReference type="PANTHER" id="PTHR42855">
    <property type="entry name" value="ABC TRANSPORTER ATP-BINDING SUBUNIT"/>
    <property type="match status" value="1"/>
</dbReference>
<keyword evidence="2 12" id="KW-0963">Cytoplasm</keyword>
<comment type="subcellular location">
    <subcellularLocation>
        <location evidence="12">Cytoplasm</location>
    </subcellularLocation>
    <text evidence="12">Associates with ribosomes.</text>
</comment>
<evidence type="ECO:0000256" key="7">
    <source>
        <dbReference type="ARBA" id="ARBA00022840"/>
    </source>
</evidence>
<evidence type="ECO:0000256" key="9">
    <source>
        <dbReference type="ARBA" id="ARBA00023204"/>
    </source>
</evidence>
<dbReference type="PROSITE" id="PS00211">
    <property type="entry name" value="ABC_TRANSPORTER_1"/>
    <property type="match status" value="1"/>
</dbReference>
<comment type="similarity">
    <text evidence="11 12">Belongs to the ABC transporter superfamily. ABCF family. Uup subfamily.</text>
</comment>
<evidence type="ECO:0000259" key="13">
    <source>
        <dbReference type="PROSITE" id="PS50893"/>
    </source>
</evidence>
<evidence type="ECO:0000256" key="3">
    <source>
        <dbReference type="ARBA" id="ARBA00022737"/>
    </source>
</evidence>
<accession>A0A6S7BZW0</accession>
<keyword evidence="7 12" id="KW-0067">ATP-binding</keyword>
<dbReference type="GO" id="GO:0043022">
    <property type="term" value="F:ribosome binding"/>
    <property type="evidence" value="ECO:0007669"/>
    <property type="project" value="UniProtKB-UniRule"/>
</dbReference>
<dbReference type="InterPro" id="IPR017871">
    <property type="entry name" value="ABC_transporter-like_CS"/>
</dbReference>
<evidence type="ECO:0000256" key="1">
    <source>
        <dbReference type="ARBA" id="ARBA00022475"/>
    </source>
</evidence>
<feature type="coiled-coil region" evidence="12">
    <location>
        <begin position="575"/>
        <end position="602"/>
    </location>
</feature>
<keyword evidence="6 12" id="KW-0378">Hydrolase</keyword>
<dbReference type="InterPro" id="IPR051309">
    <property type="entry name" value="ABCF_ATPase"/>
</dbReference>
<dbReference type="AlphaFoldDB" id="A0A6S7BZW0"/>
<dbReference type="SMART" id="SM00382">
    <property type="entry name" value="AAA"/>
    <property type="match status" value="2"/>
</dbReference>
<dbReference type="InterPro" id="IPR027417">
    <property type="entry name" value="P-loop_NTPase"/>
</dbReference>
<dbReference type="InterPro" id="IPR032524">
    <property type="entry name" value="ABC_tran_C"/>
</dbReference>
<dbReference type="Pfam" id="PF00005">
    <property type="entry name" value="ABC_tran"/>
    <property type="match status" value="2"/>
</dbReference>
<reference evidence="14 15" key="1">
    <citation type="submission" date="2020-04" db="EMBL/GenBank/DDBJ databases">
        <authorList>
            <person name="De Canck E."/>
        </authorList>
    </citation>
    <scope>NUCLEOTIDE SEQUENCE [LARGE SCALE GENOMIC DNA]</scope>
    <source>
        <strain evidence="14 15">LMG 3458</strain>
    </source>
</reference>
<dbReference type="InterPro" id="IPR043686">
    <property type="entry name" value="Uup"/>
</dbReference>
<dbReference type="InterPro" id="IPR003439">
    <property type="entry name" value="ABC_transporter-like_ATP-bd"/>
</dbReference>
<dbReference type="InterPro" id="IPR037118">
    <property type="entry name" value="Val-tRNA_synth_C_sf"/>
</dbReference>
<dbReference type="Gene3D" id="3.40.50.300">
    <property type="entry name" value="P-loop containing nucleotide triphosphate hydrolases"/>
    <property type="match status" value="2"/>
</dbReference>
<gene>
    <name evidence="12 14" type="primary">uup</name>
    <name evidence="14" type="ORF">LMG3458_05136</name>
</gene>
<dbReference type="FunFam" id="3.40.50.300:FF:000309">
    <property type="entry name" value="ABC transporter ATP-binding protein"/>
    <property type="match status" value="1"/>
</dbReference>
<dbReference type="GO" id="GO:0006281">
    <property type="term" value="P:DNA repair"/>
    <property type="evidence" value="ECO:0007669"/>
    <property type="project" value="UniProtKB-KW"/>
</dbReference>
<dbReference type="Pfam" id="PF16326">
    <property type="entry name" value="ABC_tran_CTD"/>
    <property type="match status" value="1"/>
</dbReference>
<dbReference type="InterPro" id="IPR032781">
    <property type="entry name" value="ABC_tran_Xtn"/>
</dbReference>
<keyword evidence="3 12" id="KW-0677">Repeat</keyword>
<dbReference type="PANTHER" id="PTHR42855:SF1">
    <property type="entry name" value="ABC TRANSPORTER DOMAIN-CONTAINING PROTEIN"/>
    <property type="match status" value="1"/>
</dbReference>
<dbReference type="GO" id="GO:0005737">
    <property type="term" value="C:cytoplasm"/>
    <property type="evidence" value="ECO:0007669"/>
    <property type="project" value="UniProtKB-SubCell"/>
</dbReference>
<dbReference type="CDD" id="cd03221">
    <property type="entry name" value="ABCF_EF-3"/>
    <property type="match status" value="2"/>
</dbReference>
<evidence type="ECO:0000256" key="8">
    <source>
        <dbReference type="ARBA" id="ARBA00023125"/>
    </source>
</evidence>
<dbReference type="PROSITE" id="PS50893">
    <property type="entry name" value="ABC_TRANSPORTER_2"/>
    <property type="match status" value="2"/>
</dbReference>
<dbReference type="Proteomes" id="UP000494111">
    <property type="component" value="Unassembled WGS sequence"/>
</dbReference>
<evidence type="ECO:0000256" key="12">
    <source>
        <dbReference type="HAMAP-Rule" id="MF_00848"/>
    </source>
</evidence>
<keyword evidence="8 12" id="KW-0238">DNA-binding</keyword>
<keyword evidence="12" id="KW-0175">Coiled coil</keyword>
<evidence type="ECO:0000256" key="11">
    <source>
        <dbReference type="ARBA" id="ARBA00061478"/>
    </source>
</evidence>
<keyword evidence="5 12" id="KW-0227">DNA damage</keyword>
<dbReference type="GO" id="GO:0003677">
    <property type="term" value="F:DNA binding"/>
    <property type="evidence" value="ECO:0007669"/>
    <property type="project" value="UniProtKB-UniRule"/>
</dbReference>
<sequence length="607" mass="67395">MALATLITLTDIQLAYGHHPLLDHADFAIQAGERIGLIGRNGAGKSSLLRLLDGRTLPDDGDIARTSGLRVATVEQEPELDENATVFDVVCNLGDDHEDWQRPSRVRSVLEKLGLPADAQIAGLSGGTRKRVALARALVDEPDLLLLDEPTNHLDFEGIAWLEEMLRTWKGAAVIITHDRRFLDSVATRIVELDRGRLLSFPGNFSQWQERKAQWLESERLEQARFDKLLAQEEVWIRKGVEARRTRNEGRVRRLEKLRVERAERRERVGDVSLALAEGQRSGKMVAELEHVSKRFGDKIVVDDYSTTLLRGDRIGIVGPNGAGKTTLLKLILGEMQPDSGKTRLGTNVSVAYFDQMRAQLDENATLVDIISPGSEWVEIGGTRKHVMSYLGDFLFSPARAGSPVRSLSGGERARLLLARLFARPANVLVLDEPTNDLDIETLELLEELLQEYSGTVLLVSHDRAFLNNVVTQTIAYEGHGRWRDYVGGYDEWVAQRPASPNGEDAEKAIKAADEAAARAKAAKPKPAKTAKMNSWELRELEGLPEAIAALEAKQAELAGKLADGSLYRDAPAEVERINGELSKLESELEEKFARWELLEARREGAL</sequence>
<keyword evidence="1" id="KW-1003">Cell membrane</keyword>
<evidence type="ECO:0000256" key="5">
    <source>
        <dbReference type="ARBA" id="ARBA00022763"/>
    </source>
</evidence>
<comment type="function">
    <text evidence="12">Probably plays a role in ribosome assembly or function. May be involved in resolution of branched DNA intermediates that result from template switching in postreplication gaps. Binds DNA and has ATPase activity.</text>
</comment>
<dbReference type="Pfam" id="PF12848">
    <property type="entry name" value="ABC_tran_Xtn"/>
    <property type="match status" value="1"/>
</dbReference>
<feature type="domain" description="ABC transporter" evidence="13">
    <location>
        <begin position="7"/>
        <end position="220"/>
    </location>
</feature>
<dbReference type="Gene3D" id="1.10.287.380">
    <property type="entry name" value="Valyl-tRNA synthetase, C-terminal domain"/>
    <property type="match status" value="1"/>
</dbReference>
<keyword evidence="9 12" id="KW-0234">DNA repair</keyword>
<dbReference type="InterPro" id="IPR003593">
    <property type="entry name" value="AAA+_ATPase"/>
</dbReference>
<dbReference type="RefSeq" id="WP_175190680.1">
    <property type="nucleotide sequence ID" value="NZ_CADIJO010000025.1"/>
</dbReference>
<protein>
    <recommendedName>
        <fullName evidence="12">ATP-binding protein Uup</fullName>
        <ecNumber evidence="12">3.6.1.-</ecNumber>
    </recommendedName>
</protein>
<keyword evidence="4 12" id="KW-0547">Nucleotide-binding</keyword>
<proteinExistence type="inferred from homology"/>
<feature type="domain" description="ABC transporter" evidence="13">
    <location>
        <begin position="287"/>
        <end position="506"/>
    </location>
</feature>
<dbReference type="GO" id="GO:0016887">
    <property type="term" value="F:ATP hydrolysis activity"/>
    <property type="evidence" value="ECO:0007669"/>
    <property type="project" value="UniProtKB-UniRule"/>
</dbReference>
<dbReference type="GO" id="GO:0005524">
    <property type="term" value="F:ATP binding"/>
    <property type="evidence" value="ECO:0007669"/>
    <property type="project" value="UniProtKB-UniRule"/>
</dbReference>
<dbReference type="EC" id="3.6.1.-" evidence="12"/>
<dbReference type="EMBL" id="CADIJO010000025">
    <property type="protein sequence ID" value="CAB3734325.1"/>
    <property type="molecule type" value="Genomic_DNA"/>
</dbReference>
<evidence type="ECO:0000256" key="4">
    <source>
        <dbReference type="ARBA" id="ARBA00022741"/>
    </source>
</evidence>
<evidence type="ECO:0000313" key="15">
    <source>
        <dbReference type="Proteomes" id="UP000494111"/>
    </source>
</evidence>
<dbReference type="SUPFAM" id="SSF52540">
    <property type="entry name" value="P-loop containing nucleoside triphosphate hydrolases"/>
    <property type="match status" value="2"/>
</dbReference>
<feature type="binding site" evidence="12">
    <location>
        <begin position="319"/>
        <end position="326"/>
    </location>
    <ligand>
        <name>ATP</name>
        <dbReference type="ChEBI" id="CHEBI:30616"/>
        <label>2</label>
    </ligand>
</feature>
<keyword evidence="1" id="KW-0472">Membrane</keyword>
<organism evidence="14 15">
    <name type="scientific">Achromobacter deleyi</name>
    <dbReference type="NCBI Taxonomy" id="1353891"/>
    <lineage>
        <taxon>Bacteria</taxon>
        <taxon>Pseudomonadati</taxon>
        <taxon>Pseudomonadota</taxon>
        <taxon>Betaproteobacteria</taxon>
        <taxon>Burkholderiales</taxon>
        <taxon>Alcaligenaceae</taxon>
        <taxon>Achromobacter</taxon>
    </lineage>
</organism>
<evidence type="ECO:0000256" key="2">
    <source>
        <dbReference type="ARBA" id="ARBA00022490"/>
    </source>
</evidence>
<dbReference type="FunFam" id="3.40.50.300:FF:000011">
    <property type="entry name" value="Putative ABC transporter ATP-binding component"/>
    <property type="match status" value="1"/>
</dbReference>
<comment type="catalytic activity">
    <reaction evidence="10 12">
        <text>ATP + H2O = ADP + phosphate + H(+)</text>
        <dbReference type="Rhea" id="RHEA:13065"/>
        <dbReference type="ChEBI" id="CHEBI:15377"/>
        <dbReference type="ChEBI" id="CHEBI:15378"/>
        <dbReference type="ChEBI" id="CHEBI:30616"/>
        <dbReference type="ChEBI" id="CHEBI:43474"/>
        <dbReference type="ChEBI" id="CHEBI:456216"/>
    </reaction>
</comment>